<dbReference type="Gene3D" id="1.10.10.10">
    <property type="entry name" value="Winged helix-like DNA-binding domain superfamily/Winged helix DNA-binding domain"/>
    <property type="match status" value="1"/>
</dbReference>
<dbReference type="InterPro" id="IPR000086">
    <property type="entry name" value="NUDIX_hydrolase_dom"/>
</dbReference>
<dbReference type="Proteomes" id="UP000001549">
    <property type="component" value="Chromosome"/>
</dbReference>
<name>F8B0A0_9ACTN</name>
<reference evidence="3 4" key="1">
    <citation type="submission" date="2011-05" db="EMBL/GenBank/DDBJ databases">
        <title>Complete sequence of chromosome of Frankia symbiont of Datisca glomerata.</title>
        <authorList>
            <consortium name="US DOE Joint Genome Institute"/>
            <person name="Lucas S."/>
            <person name="Han J."/>
            <person name="Lapidus A."/>
            <person name="Cheng J.-F."/>
            <person name="Goodwin L."/>
            <person name="Pitluck S."/>
            <person name="Peters L."/>
            <person name="Mikhailova N."/>
            <person name="Chertkov O."/>
            <person name="Teshima H."/>
            <person name="Han C."/>
            <person name="Tapia R."/>
            <person name="Land M."/>
            <person name="Hauser L."/>
            <person name="Kyrpides N."/>
            <person name="Ivanova N."/>
            <person name="Pagani I."/>
            <person name="Berry A."/>
            <person name="Pawlowski K."/>
            <person name="Persson T."/>
            <person name="Vanden Heuvel B."/>
            <person name="Benson D."/>
            <person name="Woyke T."/>
        </authorList>
    </citation>
    <scope>NUCLEOTIDE SEQUENCE [LARGE SCALE GENOMIC DNA]</scope>
    <source>
        <strain evidence="4">4085684</strain>
    </source>
</reference>
<dbReference type="InterPro" id="IPR036390">
    <property type="entry name" value="WH_DNA-bd_sf"/>
</dbReference>
<dbReference type="InterPro" id="IPR054105">
    <property type="entry name" value="WHD_NrtR"/>
</dbReference>
<feature type="domain" description="Nudix hydrolase" evidence="2">
    <location>
        <begin position="50"/>
        <end position="188"/>
    </location>
</feature>
<dbReference type="GO" id="GO:0016787">
    <property type="term" value="F:hydrolase activity"/>
    <property type="evidence" value="ECO:0007669"/>
    <property type="project" value="UniProtKB-KW"/>
</dbReference>
<feature type="compositionally biased region" description="Basic and acidic residues" evidence="1">
    <location>
        <begin position="20"/>
        <end position="31"/>
    </location>
</feature>
<dbReference type="KEGG" id="fsy:FsymDg_1234"/>
<evidence type="ECO:0000313" key="4">
    <source>
        <dbReference type="Proteomes" id="UP000001549"/>
    </source>
</evidence>
<dbReference type="RefSeq" id="WP_013872701.1">
    <property type="nucleotide sequence ID" value="NC_015656.1"/>
</dbReference>
<dbReference type="SUPFAM" id="SSF46785">
    <property type="entry name" value="Winged helix' DNA-binding domain"/>
    <property type="match status" value="1"/>
</dbReference>
<keyword evidence="4" id="KW-1185">Reference proteome</keyword>
<dbReference type="PROSITE" id="PS51462">
    <property type="entry name" value="NUDIX"/>
    <property type="match status" value="1"/>
</dbReference>
<evidence type="ECO:0000313" key="3">
    <source>
        <dbReference type="EMBL" id="AEH08724.1"/>
    </source>
</evidence>
<evidence type="ECO:0000256" key="1">
    <source>
        <dbReference type="SAM" id="MobiDB-lite"/>
    </source>
</evidence>
<keyword evidence="3" id="KW-0378">Hydrolase</keyword>
<dbReference type="PANTHER" id="PTHR43736">
    <property type="entry name" value="ADP-RIBOSE PYROPHOSPHATASE"/>
    <property type="match status" value="1"/>
</dbReference>
<feature type="region of interest" description="Disordered" evidence="1">
    <location>
        <begin position="1"/>
        <end position="43"/>
    </location>
</feature>
<gene>
    <name evidence="3" type="ordered locus">FsymDg_1234</name>
</gene>
<dbReference type="InterPro" id="IPR015797">
    <property type="entry name" value="NUDIX_hydrolase-like_dom_sf"/>
</dbReference>
<protein>
    <submittedName>
        <fullName evidence="3">NUDIX hydrolase</fullName>
    </submittedName>
</protein>
<dbReference type="Gene3D" id="3.90.79.10">
    <property type="entry name" value="Nucleoside Triphosphate Pyrophosphohydrolase"/>
    <property type="match status" value="1"/>
</dbReference>
<dbReference type="HOGENOM" id="CLU_037162_3_3_11"/>
<evidence type="ECO:0000259" key="2">
    <source>
        <dbReference type="PROSITE" id="PS51462"/>
    </source>
</evidence>
<organism evidence="3 4">
    <name type="scientific">Candidatus Protofrankia datiscae</name>
    <dbReference type="NCBI Taxonomy" id="2716812"/>
    <lineage>
        <taxon>Bacteria</taxon>
        <taxon>Bacillati</taxon>
        <taxon>Actinomycetota</taxon>
        <taxon>Actinomycetes</taxon>
        <taxon>Frankiales</taxon>
        <taxon>Frankiaceae</taxon>
        <taxon>Protofrankia</taxon>
    </lineage>
</organism>
<accession>F8B0A0</accession>
<dbReference type="eggNOG" id="COG4111">
    <property type="taxonomic scope" value="Bacteria"/>
</dbReference>
<dbReference type="AlphaFoldDB" id="F8B0A0"/>
<proteinExistence type="predicted"/>
<dbReference type="EMBL" id="CP002801">
    <property type="protein sequence ID" value="AEH08724.1"/>
    <property type="molecule type" value="Genomic_DNA"/>
</dbReference>
<dbReference type="Pfam" id="PF21906">
    <property type="entry name" value="WHD_NrtR"/>
    <property type="match status" value="1"/>
</dbReference>
<dbReference type="CDD" id="cd18873">
    <property type="entry name" value="NUDIX_NadM_like"/>
    <property type="match status" value="1"/>
</dbReference>
<dbReference type="PANTHER" id="PTHR43736:SF4">
    <property type="entry name" value="SLR1690 PROTEIN"/>
    <property type="match status" value="1"/>
</dbReference>
<dbReference type="SUPFAM" id="SSF55811">
    <property type="entry name" value="Nudix"/>
    <property type="match status" value="1"/>
</dbReference>
<sequence length="276" mass="29532">MSNDAPLGGGPADSVPTDRAPTDRAPTDRARAGRAHARRAPDTFVNGPSPIAVTVDVVLLTLRSGQLCVLVTQRDSPPFQDGWALPGGFVRVDEDLDASARRQLTEGTGVAASGHLEQLRTYGRPDRDPRARVVSVAYLALLPNLPPPPGTDRDGPTARWWPVEDLGSADGPVLAFDHPTIVADGVERARSKLEYTPLAAAFCEEPFTLAELRRVYEAAWGAPLDPPNFRRKVLSTPGFVVPVGARAAPRGGGRPAELYRRGSATALHPPLLRRSV</sequence>
<dbReference type="STRING" id="656024.FsymDg_1234"/>
<dbReference type="InterPro" id="IPR036388">
    <property type="entry name" value="WH-like_DNA-bd_sf"/>
</dbReference>
<dbReference type="eggNOG" id="COG1051">
    <property type="taxonomic scope" value="Bacteria"/>
</dbReference>
<dbReference type="Pfam" id="PF00293">
    <property type="entry name" value="NUDIX"/>
    <property type="match status" value="1"/>
</dbReference>